<dbReference type="Proteomes" id="UP000827721">
    <property type="component" value="Unassembled WGS sequence"/>
</dbReference>
<dbReference type="SUPFAM" id="SSF57756">
    <property type="entry name" value="Retrovirus zinc finger-like domains"/>
    <property type="match status" value="1"/>
</dbReference>
<keyword evidence="3" id="KW-0064">Aspartyl protease</keyword>
<reference evidence="14 15" key="1">
    <citation type="submission" date="2021-02" db="EMBL/GenBank/DDBJ databases">
        <title>Plant Genome Project.</title>
        <authorList>
            <person name="Zhang R.-G."/>
        </authorList>
    </citation>
    <scope>NUCLEOTIDE SEQUENCE [LARGE SCALE GENOMIC DNA]</scope>
    <source>
        <tissue evidence="14">Leaves</tissue>
    </source>
</reference>
<keyword evidence="10" id="KW-0233">DNA recombination</keyword>
<feature type="region of interest" description="Disordered" evidence="12">
    <location>
        <begin position="102"/>
        <end position="141"/>
    </location>
</feature>
<keyword evidence="9" id="KW-0238">DNA-binding</keyword>
<evidence type="ECO:0000256" key="1">
    <source>
        <dbReference type="ARBA" id="ARBA00022670"/>
    </source>
</evidence>
<keyword evidence="5" id="KW-0460">Magnesium</keyword>
<evidence type="ECO:0000256" key="6">
    <source>
        <dbReference type="ARBA" id="ARBA00022908"/>
    </source>
</evidence>
<keyword evidence="11" id="KW-0863">Zinc-finger</keyword>
<dbReference type="InterPro" id="IPR056924">
    <property type="entry name" value="SH3_Tf2-1"/>
</dbReference>
<dbReference type="Pfam" id="PF17921">
    <property type="entry name" value="Integrase_H2C2"/>
    <property type="match status" value="1"/>
</dbReference>
<dbReference type="InterPro" id="IPR041588">
    <property type="entry name" value="Integrase_H2C2"/>
</dbReference>
<feature type="region of interest" description="Disordered" evidence="12">
    <location>
        <begin position="1"/>
        <end position="35"/>
    </location>
</feature>
<name>A0ABQ8H145_9ROSI</name>
<keyword evidence="2" id="KW-0479">Metal-binding</keyword>
<dbReference type="EMBL" id="JAFEMO010000015">
    <property type="protein sequence ID" value="KAH7543918.1"/>
    <property type="molecule type" value="Genomic_DNA"/>
</dbReference>
<dbReference type="Gene3D" id="1.10.340.70">
    <property type="match status" value="1"/>
</dbReference>
<gene>
    <name evidence="14" type="ORF">JRO89_XS15G0061500</name>
</gene>
<accession>A0ABQ8H145</accession>
<feature type="region of interest" description="Disordered" evidence="12">
    <location>
        <begin position="468"/>
        <end position="491"/>
    </location>
</feature>
<evidence type="ECO:0000313" key="14">
    <source>
        <dbReference type="EMBL" id="KAH7543918.1"/>
    </source>
</evidence>
<organism evidence="14 15">
    <name type="scientific">Xanthoceras sorbifolium</name>
    <dbReference type="NCBI Taxonomy" id="99658"/>
    <lineage>
        <taxon>Eukaryota</taxon>
        <taxon>Viridiplantae</taxon>
        <taxon>Streptophyta</taxon>
        <taxon>Embryophyta</taxon>
        <taxon>Tracheophyta</taxon>
        <taxon>Spermatophyta</taxon>
        <taxon>Magnoliopsida</taxon>
        <taxon>eudicotyledons</taxon>
        <taxon>Gunneridae</taxon>
        <taxon>Pentapetalae</taxon>
        <taxon>rosids</taxon>
        <taxon>malvids</taxon>
        <taxon>Sapindales</taxon>
        <taxon>Sapindaceae</taxon>
        <taxon>Xanthoceroideae</taxon>
        <taxon>Xanthoceras</taxon>
    </lineage>
</organism>
<evidence type="ECO:0000256" key="5">
    <source>
        <dbReference type="ARBA" id="ARBA00022842"/>
    </source>
</evidence>
<keyword evidence="8" id="KW-0239">DNA-directed DNA polymerase</keyword>
<keyword evidence="8" id="KW-0808">Transferase</keyword>
<keyword evidence="8" id="KW-0548">Nucleotidyltransferase</keyword>
<keyword evidence="11" id="KW-0862">Zinc</keyword>
<proteinExistence type="predicted"/>
<keyword evidence="6" id="KW-0229">DNA integration</keyword>
<sequence>MLMANQNPFHNLYSETSGDSDGEEEIPQPQRRQMAGDRIEDIRRWESGMRTEVPEFHGSMQPEEFHEWIGIVEEILEFKRVPEREKVALVVMRLRGRATACRNRASSTSENTGNRSGVGASGSTISRQRNPTNTTQTPRATTGRFRCFGCGETGHRLSECPRPAKNVLFIDPIEFNEEDAEIGEELQSGVEEVAIEELVDGDTGIMLMIVLLPSKPSERMKTPGDNTNLLSYAKFELEVKESKTVYVLVGKETTADLEVITAVRVGENSQFVLVDGFLFRGNQLCIPDCSLRLHIIKEIHGEGHVGRDRTLPLVKASYFWPTIRKEVERYVERCRICQLSKGKATNVDLLPLPINTRVHGKAEDFVHSLQEVHKQVQENLSHSAERYKLAADKKQRHLEFDVGDFVWAVLTKDRFAVGEYNKLAARKIGPLEILEKINPNAYCLKLPTHIRTHDVFNIKHLIPFRGDSSDDEAVGNSRSNFLQPERMMQQQ</sequence>
<evidence type="ECO:0000313" key="15">
    <source>
        <dbReference type="Proteomes" id="UP000827721"/>
    </source>
</evidence>
<dbReference type="PROSITE" id="PS50158">
    <property type="entry name" value="ZF_CCHC"/>
    <property type="match status" value="1"/>
</dbReference>
<feature type="compositionally biased region" description="Low complexity" evidence="12">
    <location>
        <begin position="128"/>
        <end position="141"/>
    </location>
</feature>
<evidence type="ECO:0000256" key="2">
    <source>
        <dbReference type="ARBA" id="ARBA00022723"/>
    </source>
</evidence>
<dbReference type="InterPro" id="IPR001878">
    <property type="entry name" value="Znf_CCHC"/>
</dbReference>
<dbReference type="Pfam" id="PF24626">
    <property type="entry name" value="SH3_Tf2-1"/>
    <property type="match status" value="1"/>
</dbReference>
<evidence type="ECO:0000259" key="13">
    <source>
        <dbReference type="PROSITE" id="PS50158"/>
    </source>
</evidence>
<keyword evidence="7" id="KW-0695">RNA-directed DNA polymerase</keyword>
<evidence type="ECO:0000256" key="10">
    <source>
        <dbReference type="ARBA" id="ARBA00023172"/>
    </source>
</evidence>
<evidence type="ECO:0000256" key="11">
    <source>
        <dbReference type="PROSITE-ProRule" id="PRU00047"/>
    </source>
</evidence>
<evidence type="ECO:0000256" key="4">
    <source>
        <dbReference type="ARBA" id="ARBA00022801"/>
    </source>
</evidence>
<keyword evidence="1" id="KW-0645">Protease</keyword>
<comment type="caution">
    <text evidence="14">The sequence shown here is derived from an EMBL/GenBank/DDBJ whole genome shotgun (WGS) entry which is preliminary data.</text>
</comment>
<dbReference type="Gene3D" id="4.10.60.10">
    <property type="entry name" value="Zinc finger, CCHC-type"/>
    <property type="match status" value="1"/>
</dbReference>
<keyword evidence="4" id="KW-0378">Hydrolase</keyword>
<feature type="compositionally biased region" description="Polar residues" evidence="12">
    <location>
        <begin position="476"/>
        <end position="491"/>
    </location>
</feature>
<evidence type="ECO:0000256" key="12">
    <source>
        <dbReference type="SAM" id="MobiDB-lite"/>
    </source>
</evidence>
<dbReference type="PANTHER" id="PTHR37984">
    <property type="entry name" value="PROTEIN CBG26694"/>
    <property type="match status" value="1"/>
</dbReference>
<dbReference type="PANTHER" id="PTHR37984:SF5">
    <property type="entry name" value="PROTEIN NYNRIN-LIKE"/>
    <property type="match status" value="1"/>
</dbReference>
<dbReference type="InterPro" id="IPR050951">
    <property type="entry name" value="Retrovirus_Pol_polyprotein"/>
</dbReference>
<evidence type="ECO:0000256" key="3">
    <source>
        <dbReference type="ARBA" id="ARBA00022750"/>
    </source>
</evidence>
<evidence type="ECO:0000256" key="7">
    <source>
        <dbReference type="ARBA" id="ARBA00022918"/>
    </source>
</evidence>
<keyword evidence="15" id="KW-1185">Reference proteome</keyword>
<protein>
    <recommendedName>
        <fullName evidence="13">CCHC-type domain-containing protein</fullName>
    </recommendedName>
</protein>
<evidence type="ECO:0000256" key="9">
    <source>
        <dbReference type="ARBA" id="ARBA00023125"/>
    </source>
</evidence>
<dbReference type="InterPro" id="IPR036875">
    <property type="entry name" value="Znf_CCHC_sf"/>
</dbReference>
<evidence type="ECO:0000256" key="8">
    <source>
        <dbReference type="ARBA" id="ARBA00022932"/>
    </source>
</evidence>
<feature type="domain" description="CCHC-type" evidence="13">
    <location>
        <begin position="146"/>
        <end position="162"/>
    </location>
</feature>
<feature type="compositionally biased region" description="Polar residues" evidence="12">
    <location>
        <begin position="104"/>
        <end position="127"/>
    </location>
</feature>
<dbReference type="SMART" id="SM00343">
    <property type="entry name" value="ZnF_C2HC"/>
    <property type="match status" value="1"/>
</dbReference>